<evidence type="ECO:0000259" key="6">
    <source>
        <dbReference type="PROSITE" id="PS51935"/>
    </source>
</evidence>
<organism evidence="7 8">
    <name type="scientific">Candidatus Accumulibacter appositus</name>
    <dbReference type="NCBI Taxonomy" id="1454003"/>
    <lineage>
        <taxon>Bacteria</taxon>
        <taxon>Pseudomonadati</taxon>
        <taxon>Pseudomonadota</taxon>
        <taxon>Betaproteobacteria</taxon>
        <taxon>Candidatus Accumulibacter</taxon>
    </lineage>
</organism>
<protein>
    <submittedName>
        <fullName evidence="7">Putative endopeptidase Spr</fullName>
        <ecNumber evidence="7">3.4.-.-</ecNumber>
    </submittedName>
</protein>
<sequence length="161" mass="17401">MRALQILVAIVMALLLAACSATPERRASPSAARPMASEKGMDVVIFALGLVDTHYRFGGKNPEAGFDCSGMVAYIYGQAAGVKVGGSAADIARRGRPVDRDELRPGDLVFFNTRNASLSHVGIYIGDDRFVHAPSTQGQVRIDKLAANYYAQRFETARAYF</sequence>
<evidence type="ECO:0000313" key="7">
    <source>
        <dbReference type="EMBL" id="EXI77132.1"/>
    </source>
</evidence>
<dbReference type="InterPro" id="IPR038765">
    <property type="entry name" value="Papain-like_cys_pep_sf"/>
</dbReference>
<keyword evidence="5" id="KW-0732">Signal</keyword>
<dbReference type="InterPro" id="IPR051202">
    <property type="entry name" value="Peptidase_C40"/>
</dbReference>
<evidence type="ECO:0000313" key="8">
    <source>
        <dbReference type="Proteomes" id="UP000021816"/>
    </source>
</evidence>
<gene>
    <name evidence="7" type="primary">spr_2</name>
    <name evidence="7" type="ORF">AW10_03997</name>
</gene>
<dbReference type="GO" id="GO:0006508">
    <property type="term" value="P:proteolysis"/>
    <property type="evidence" value="ECO:0007669"/>
    <property type="project" value="UniProtKB-KW"/>
</dbReference>
<reference evidence="7 8" key="1">
    <citation type="submission" date="2014-02" db="EMBL/GenBank/DDBJ databases">
        <title>Expanding our view of genomic diversity in Candidatus Accumulibacter clades.</title>
        <authorList>
            <person name="Skennerton C.T."/>
            <person name="Barr J.J."/>
            <person name="Slater F.R."/>
            <person name="Bond P.L."/>
            <person name="Tyson G.W."/>
        </authorList>
    </citation>
    <scope>NUCLEOTIDE SEQUENCE [LARGE SCALE GENOMIC DNA]</scope>
    <source>
        <strain evidence="8">BA-92</strain>
    </source>
</reference>
<feature type="domain" description="NlpC/P60" evidence="6">
    <location>
        <begin position="37"/>
        <end position="161"/>
    </location>
</feature>
<dbReference type="STRING" id="1454003.AW10_03997"/>
<dbReference type="Pfam" id="PF00877">
    <property type="entry name" value="NLPC_P60"/>
    <property type="match status" value="1"/>
</dbReference>
<evidence type="ECO:0000256" key="1">
    <source>
        <dbReference type="ARBA" id="ARBA00007074"/>
    </source>
</evidence>
<comment type="similarity">
    <text evidence="1">Belongs to the peptidase C40 family.</text>
</comment>
<evidence type="ECO:0000256" key="3">
    <source>
        <dbReference type="ARBA" id="ARBA00022801"/>
    </source>
</evidence>
<dbReference type="SUPFAM" id="SSF54001">
    <property type="entry name" value="Cysteine proteinases"/>
    <property type="match status" value="1"/>
</dbReference>
<evidence type="ECO:0000256" key="4">
    <source>
        <dbReference type="ARBA" id="ARBA00022807"/>
    </source>
</evidence>
<dbReference type="Proteomes" id="UP000021816">
    <property type="component" value="Unassembled WGS sequence"/>
</dbReference>
<dbReference type="PANTHER" id="PTHR47053">
    <property type="entry name" value="MUREIN DD-ENDOPEPTIDASE MEPH-RELATED"/>
    <property type="match status" value="1"/>
</dbReference>
<evidence type="ECO:0000256" key="5">
    <source>
        <dbReference type="SAM" id="SignalP"/>
    </source>
</evidence>
<accession>A0A011PJA4</accession>
<dbReference type="PROSITE" id="PS51935">
    <property type="entry name" value="NLPC_P60"/>
    <property type="match status" value="1"/>
</dbReference>
<proteinExistence type="inferred from homology"/>
<dbReference type="Gene3D" id="3.90.1720.10">
    <property type="entry name" value="endopeptidase domain like (from Nostoc punctiforme)"/>
    <property type="match status" value="1"/>
</dbReference>
<dbReference type="EC" id="3.4.-.-" evidence="7"/>
<keyword evidence="2" id="KW-0645">Protease</keyword>
<dbReference type="EMBL" id="JEMX01000115">
    <property type="protein sequence ID" value="EXI77132.1"/>
    <property type="molecule type" value="Genomic_DNA"/>
</dbReference>
<evidence type="ECO:0000256" key="2">
    <source>
        <dbReference type="ARBA" id="ARBA00022670"/>
    </source>
</evidence>
<comment type="caution">
    <text evidence="7">The sequence shown here is derived from an EMBL/GenBank/DDBJ whole genome shotgun (WGS) entry which is preliminary data.</text>
</comment>
<dbReference type="PATRIC" id="fig|1454003.3.peg.4057"/>
<keyword evidence="3 7" id="KW-0378">Hydrolase</keyword>
<dbReference type="GO" id="GO:0008234">
    <property type="term" value="F:cysteine-type peptidase activity"/>
    <property type="evidence" value="ECO:0007669"/>
    <property type="project" value="UniProtKB-KW"/>
</dbReference>
<dbReference type="PROSITE" id="PS51257">
    <property type="entry name" value="PROKAR_LIPOPROTEIN"/>
    <property type="match status" value="1"/>
</dbReference>
<feature type="chain" id="PRO_5001461658" evidence="5">
    <location>
        <begin position="24"/>
        <end position="161"/>
    </location>
</feature>
<dbReference type="PANTHER" id="PTHR47053:SF1">
    <property type="entry name" value="MUREIN DD-ENDOPEPTIDASE MEPH-RELATED"/>
    <property type="match status" value="1"/>
</dbReference>
<dbReference type="InterPro" id="IPR000064">
    <property type="entry name" value="NLP_P60_dom"/>
</dbReference>
<keyword evidence="4" id="KW-0788">Thiol protease</keyword>
<dbReference type="AlphaFoldDB" id="A0A011PJA4"/>
<feature type="signal peptide" evidence="5">
    <location>
        <begin position="1"/>
        <end position="23"/>
    </location>
</feature>
<name>A0A011PJA4_9PROT</name>